<proteinExistence type="predicted"/>
<dbReference type="Gene3D" id="3.60.10.10">
    <property type="entry name" value="Endonuclease/exonuclease/phosphatase"/>
    <property type="match status" value="1"/>
</dbReference>
<feature type="compositionally biased region" description="Polar residues" evidence="1">
    <location>
        <begin position="544"/>
        <end position="553"/>
    </location>
</feature>
<keyword evidence="2" id="KW-0812">Transmembrane</keyword>
<comment type="caution">
    <text evidence="4">The sequence shown here is derived from an EMBL/GenBank/DDBJ whole genome shotgun (WGS) entry which is preliminary data.</text>
</comment>
<keyword evidence="2" id="KW-1133">Transmembrane helix</keyword>
<reference evidence="5" key="1">
    <citation type="submission" date="2024-04" db="EMBL/GenBank/DDBJ databases">
        <title>Salinicola lusitanus LLJ914,a marine bacterium isolated from the Okinawa Trough.</title>
        <authorList>
            <person name="Li J."/>
        </authorList>
    </citation>
    <scope>NUCLEOTIDE SEQUENCE [LARGE SCALE GENOMIC DNA]</scope>
</reference>
<evidence type="ECO:0000256" key="1">
    <source>
        <dbReference type="SAM" id="MobiDB-lite"/>
    </source>
</evidence>
<dbReference type="EMBL" id="JBBPFD010000003">
    <property type="protein sequence ID" value="KAK7933489.1"/>
    <property type="molecule type" value="Genomic_DNA"/>
</dbReference>
<keyword evidence="5" id="KW-1185">Reference proteome</keyword>
<dbReference type="Proteomes" id="UP001460270">
    <property type="component" value="Unassembled WGS sequence"/>
</dbReference>
<dbReference type="InterPro" id="IPR036691">
    <property type="entry name" value="Endo/exonu/phosph_ase_sf"/>
</dbReference>
<evidence type="ECO:0000313" key="4">
    <source>
        <dbReference type="EMBL" id="KAK7933489.1"/>
    </source>
</evidence>
<gene>
    <name evidence="4" type="ORF">WMY93_004385</name>
</gene>
<feature type="transmembrane region" description="Helical" evidence="2">
    <location>
        <begin position="12"/>
        <end position="33"/>
    </location>
</feature>
<dbReference type="PANTHER" id="PTHR33332">
    <property type="entry name" value="REVERSE TRANSCRIPTASE DOMAIN-CONTAINING PROTEIN"/>
    <property type="match status" value="1"/>
</dbReference>
<dbReference type="PROSITE" id="PS50878">
    <property type="entry name" value="RT_POL"/>
    <property type="match status" value="1"/>
</dbReference>
<accession>A0AAW0PNW0</accession>
<organism evidence="4 5">
    <name type="scientific">Mugilogobius chulae</name>
    <name type="common">yellowstripe goby</name>
    <dbReference type="NCBI Taxonomy" id="88201"/>
    <lineage>
        <taxon>Eukaryota</taxon>
        <taxon>Metazoa</taxon>
        <taxon>Chordata</taxon>
        <taxon>Craniata</taxon>
        <taxon>Vertebrata</taxon>
        <taxon>Euteleostomi</taxon>
        <taxon>Actinopterygii</taxon>
        <taxon>Neopterygii</taxon>
        <taxon>Teleostei</taxon>
        <taxon>Neoteleostei</taxon>
        <taxon>Acanthomorphata</taxon>
        <taxon>Gobiaria</taxon>
        <taxon>Gobiiformes</taxon>
        <taxon>Gobioidei</taxon>
        <taxon>Gobiidae</taxon>
        <taxon>Gobionellinae</taxon>
        <taxon>Mugilogobius</taxon>
    </lineage>
</organism>
<evidence type="ECO:0000313" key="5">
    <source>
        <dbReference type="Proteomes" id="UP001460270"/>
    </source>
</evidence>
<feature type="domain" description="Reverse transcriptase" evidence="3">
    <location>
        <begin position="121"/>
        <end position="465"/>
    </location>
</feature>
<dbReference type="SUPFAM" id="SSF56219">
    <property type="entry name" value="DNase I-like"/>
    <property type="match status" value="1"/>
</dbReference>
<evidence type="ECO:0000256" key="2">
    <source>
        <dbReference type="SAM" id="Phobius"/>
    </source>
</evidence>
<keyword evidence="2" id="KW-0472">Membrane</keyword>
<dbReference type="InterPro" id="IPR000477">
    <property type="entry name" value="RT_dom"/>
</dbReference>
<dbReference type="Pfam" id="PF00078">
    <property type="entry name" value="RVT_1"/>
    <property type="match status" value="1"/>
</dbReference>
<dbReference type="InterPro" id="IPR043502">
    <property type="entry name" value="DNA/RNA_pol_sf"/>
</dbReference>
<protein>
    <recommendedName>
        <fullName evidence="3">Reverse transcriptase domain-containing protein</fullName>
    </recommendedName>
</protein>
<evidence type="ECO:0000259" key="3">
    <source>
        <dbReference type="PROSITE" id="PS50878"/>
    </source>
</evidence>
<dbReference type="SUPFAM" id="SSF56672">
    <property type="entry name" value="DNA/RNA polymerases"/>
    <property type="match status" value="1"/>
</dbReference>
<feature type="region of interest" description="Disordered" evidence="1">
    <location>
        <begin position="518"/>
        <end position="565"/>
    </location>
</feature>
<sequence length="565" mass="62451">MGYAPYRWVSRPSTAGAFLAPTWILLGIAIVHLRIPGPSSSITALPPLAAMLLHSPNQPLENNNRLTSINIAPVDQSGNVRRPRYVHRGSRRRFLYSGNGTEGKIPSLWTAAARGASGAHKLRHQSNDASGLKNYSTVVLGRRHFGRSVKRGVDFSVLRPLEKWAPTSTKLELFNCQSLTNKASLIHRHITENSIDLLCLTETWHKADVYCALNEACPPGYSYLDKARSTGRGGGLAVIHRSELHLSPITLPELSSFECLAFSCAKPILTLILIYRPPKPHSNFIPEITELLMSGSPSLLLLLDLSAAFDTVDHIILLHRLHHFTGLSNTALQWFQSYLTDRAECVVLGEARSRPHIVTCGVPQGSVLGPSLFSIYMLPLGHIISKHGICFHCYADDTQLYLRLDPTSPTSFLKSLTACLEETKAWMNDNFLQLNSSKTEALLIDAEKLVHAFVSSRLDYCNALLIGISGRNLQRLQSIQNCAARILMRVRKTQHITPILHNLHWLPVRVHKQRETTRLAGSGQANPGEEGGAEVQASVVRPTSLEQQRSETVTLPRDSGTGDNE</sequence>
<dbReference type="AlphaFoldDB" id="A0AAW0PNW0"/>
<name>A0AAW0PNW0_9GOBI</name>